<keyword evidence="1" id="KW-0175">Coiled coil</keyword>
<evidence type="ECO:0000313" key="6">
    <source>
        <dbReference type="EMBL" id="SCO61711.1"/>
    </source>
</evidence>
<evidence type="ECO:0000313" key="3">
    <source>
        <dbReference type="EMBL" id="SCM21887.1"/>
    </source>
</evidence>
<dbReference type="OrthoDB" id="371003at2759"/>
<dbReference type="EMBL" id="LT608257">
    <property type="protein sequence ID" value="SCO61711.1"/>
    <property type="molecule type" value="Genomic_DNA"/>
</dbReference>
<evidence type="ECO:0000313" key="2">
    <source>
        <dbReference type="EMBL" id="CXI41155.1"/>
    </source>
</evidence>
<name>A0A0Y9WJJ4_PLABE</name>
<dbReference type="Proteomes" id="UP000219860">
    <property type="component" value="Chromosome 9"/>
</dbReference>
<dbReference type="EMBL" id="LT160029">
    <property type="protein sequence ID" value="CXI41155.1"/>
    <property type="molecule type" value="Genomic_DNA"/>
</dbReference>
<evidence type="ECO:0000313" key="4">
    <source>
        <dbReference type="EMBL" id="SCN25131.1"/>
    </source>
</evidence>
<evidence type="ECO:0000313" key="8">
    <source>
        <dbReference type="Proteomes" id="UP000219860"/>
    </source>
</evidence>
<evidence type="ECO:0000313" key="9">
    <source>
        <dbReference type="Proteomes" id="UP000219974"/>
    </source>
</evidence>
<dbReference type="Proteomes" id="UP000069549">
    <property type="component" value="Chromosome 9"/>
</dbReference>
<protein>
    <submittedName>
        <fullName evidence="2">Uncharacterized protein</fullName>
    </submittedName>
</protein>
<reference evidence="2 7" key="1">
    <citation type="submission" date="2016-02" db="EMBL/GenBank/DDBJ databases">
        <authorList>
            <consortium name="Pathogen Informatics"/>
        </authorList>
    </citation>
    <scope>NUCLEOTIDE SEQUENCE [LARGE SCALE GENOMIC DNA]</scope>
    <source>
        <strain evidence="2 7">K173</strain>
        <strain evidence="3 11">NK65 ny</strain>
        <strain evidence="4 10">NK65e</strain>
        <strain evidence="6 8">SP11 Antwerpcl1</strain>
        <strain evidence="5 9">SP11 RLL</strain>
    </source>
</reference>
<gene>
    <name evidence="2" type="ORF">PBK173_000191300</name>
    <name evidence="4" type="ORF">PBNK65E_000182900</name>
    <name evidence="3" type="ORF">PBNK65NY_000182100</name>
    <name evidence="6" type="ORF">PBSP11A_000181900</name>
    <name evidence="5" type="ORF">PBSP11RLL_000182000</name>
</gene>
<dbReference type="EMBL" id="LT608273">
    <property type="protein sequence ID" value="SCO60142.1"/>
    <property type="molecule type" value="Genomic_DNA"/>
</dbReference>
<dbReference type="EMBL" id="LT614635">
    <property type="protein sequence ID" value="SCN25131.1"/>
    <property type="molecule type" value="Genomic_DNA"/>
</dbReference>
<sequence>MLIENEETICNVIYECNDKIKLYIKINDITNNIGIYKIKKEMKPCCNQNGEIDFTNIKEIKYFKYDYDSEIKFVSDTINGILHGHKEGTNGCVISFFNINEQMKNKFKNNIMNDNNNANQNLRTNDINYLIDNFFNKISNISFEKNKKQQRKFSIRYGILNYNNLYDLLENYCDNKEYYQKIKSCALKWDETTEPILNIHKTEAIQSDGLKMFNKKTKEIKFFDSEKLKEILNFAEKEKIALENKLDINDSFYCSLINLSIGNDTENDIFTSNLLSNINNGNNDYKSGISNFFFINVYYAGSHTNIEEEKHKENEVKNIFCEISNIIRNNSFEKNIKLDNSNIRTISKLCSEIFTCSVFAYLKIILNISDNYGIEKNNECILNFLYSIDLKIKDFLSLFTKNMNKSGNNNKNLNLSNNERYKKIENVLFKNVDLDEKDKYNIIKEAINFPEEHVDKLLLLNKTFEENYLFYKEKENEFHDSIKYIVEKQNQIIKKYEEEEKQKNNDINNVLTEIFCIDEQNLEIKNEIEKYKNLNLSYLHTEKNTHEEDKKKIQNSNKTIDKEYENFLKFRNESKIDNQLIEKRENEHQIQVTKNSIMPNDTENDNIRDICKIQEEEYLKNLNDAIYYAKNVFQETHNLKKHYDYIINKKMELLSILKNTTSKFNEKAKSLMDNYKSTKELRFIYTITDTGVNFDGKYEQNNLIANHELSEYKRVVDELEKCEFNDIQLNWINKMNSLSRNF</sequence>
<evidence type="ECO:0000256" key="1">
    <source>
        <dbReference type="SAM" id="Coils"/>
    </source>
</evidence>
<accession>A0A0Y9WJJ4</accession>
<evidence type="ECO:0000313" key="7">
    <source>
        <dbReference type="Proteomes" id="UP000069549"/>
    </source>
</evidence>
<dbReference type="VEuPathDB" id="PlasmoDB:PBANKA_0910800"/>
<evidence type="ECO:0000313" key="5">
    <source>
        <dbReference type="EMBL" id="SCO60142.1"/>
    </source>
</evidence>
<dbReference type="OMA" id="NKSHTCK"/>
<dbReference type="Proteomes" id="UP000219974">
    <property type="component" value="Chromosome 9"/>
</dbReference>
<dbReference type="Proteomes" id="UP000220214">
    <property type="component" value="Chromosome 9"/>
</dbReference>
<dbReference type="Proteomes" id="UP000516480">
    <property type="component" value="Chromosome 9"/>
</dbReference>
<dbReference type="AlphaFoldDB" id="A0A0Y9WJJ4"/>
<evidence type="ECO:0000313" key="10">
    <source>
        <dbReference type="Proteomes" id="UP000220214"/>
    </source>
</evidence>
<proteinExistence type="predicted"/>
<feature type="coiled-coil region" evidence="1">
    <location>
        <begin position="486"/>
        <end position="537"/>
    </location>
</feature>
<dbReference type="EMBL" id="LT608145">
    <property type="protein sequence ID" value="SCM21887.1"/>
    <property type="molecule type" value="Genomic_DNA"/>
</dbReference>
<organism evidence="2 7">
    <name type="scientific">Plasmodium berghei</name>
    <dbReference type="NCBI Taxonomy" id="5821"/>
    <lineage>
        <taxon>Eukaryota</taxon>
        <taxon>Sar</taxon>
        <taxon>Alveolata</taxon>
        <taxon>Apicomplexa</taxon>
        <taxon>Aconoidasida</taxon>
        <taxon>Haemosporida</taxon>
        <taxon>Plasmodiidae</taxon>
        <taxon>Plasmodium</taxon>
        <taxon>Plasmodium (Vinckeia)</taxon>
    </lineage>
</organism>
<evidence type="ECO:0000313" key="11">
    <source>
        <dbReference type="Proteomes" id="UP000516480"/>
    </source>
</evidence>